<dbReference type="EMBL" id="SMLL01000003">
    <property type="protein sequence ID" value="TFZ01685.1"/>
    <property type="molecule type" value="Genomic_DNA"/>
</dbReference>
<proteinExistence type="predicted"/>
<protein>
    <submittedName>
        <fullName evidence="1">Cupin</fullName>
    </submittedName>
</protein>
<keyword evidence="2" id="KW-1185">Reference proteome</keyword>
<sequence length="103" mass="11362">MKIVRSQSFTAERAWGALDIAQIEGASVRLHWTDAPYKWHVNDGAEVFVVLDGAVDMHWRENGAEFVERLHPGDVFSAGVGCEHVAHPVGEARILVVEKQGSI</sequence>
<dbReference type="InterPro" id="IPR014710">
    <property type="entry name" value="RmlC-like_jellyroll"/>
</dbReference>
<organism evidence="1 2">
    <name type="scientific">Ramlibacter rhizophilus</name>
    <dbReference type="NCBI Taxonomy" id="1781167"/>
    <lineage>
        <taxon>Bacteria</taxon>
        <taxon>Pseudomonadati</taxon>
        <taxon>Pseudomonadota</taxon>
        <taxon>Betaproteobacteria</taxon>
        <taxon>Burkholderiales</taxon>
        <taxon>Comamonadaceae</taxon>
        <taxon>Ramlibacter</taxon>
    </lineage>
</organism>
<dbReference type="InterPro" id="IPR011051">
    <property type="entry name" value="RmlC_Cupin_sf"/>
</dbReference>
<reference evidence="1 2" key="1">
    <citation type="submission" date="2019-03" db="EMBL/GenBank/DDBJ databases">
        <title>Ramlibacter rhizophilus CCTCC AB2015357, whole genome shotgun sequence.</title>
        <authorList>
            <person name="Zhang X."/>
            <person name="Feng G."/>
            <person name="Zhu H."/>
        </authorList>
    </citation>
    <scope>NUCLEOTIDE SEQUENCE [LARGE SCALE GENOMIC DNA]</scope>
    <source>
        <strain evidence="1 2">CCTCC AB2015357</strain>
    </source>
</reference>
<dbReference type="Proteomes" id="UP000297564">
    <property type="component" value="Unassembled WGS sequence"/>
</dbReference>
<comment type="caution">
    <text evidence="1">The sequence shown here is derived from an EMBL/GenBank/DDBJ whole genome shotgun (WGS) entry which is preliminary data.</text>
</comment>
<accession>A0A4Z0BUJ0</accession>
<name>A0A4Z0BUJ0_9BURK</name>
<dbReference type="RefSeq" id="WP_135284983.1">
    <property type="nucleotide sequence ID" value="NZ_SMLL01000003.1"/>
</dbReference>
<dbReference type="Gene3D" id="2.60.120.10">
    <property type="entry name" value="Jelly Rolls"/>
    <property type="match status" value="1"/>
</dbReference>
<dbReference type="SUPFAM" id="SSF51182">
    <property type="entry name" value="RmlC-like cupins"/>
    <property type="match status" value="1"/>
</dbReference>
<dbReference type="AlphaFoldDB" id="A0A4Z0BUJ0"/>
<evidence type="ECO:0000313" key="1">
    <source>
        <dbReference type="EMBL" id="TFZ01685.1"/>
    </source>
</evidence>
<evidence type="ECO:0000313" key="2">
    <source>
        <dbReference type="Proteomes" id="UP000297564"/>
    </source>
</evidence>
<gene>
    <name evidence="1" type="ORF">EZ242_07485</name>
</gene>
<dbReference type="OrthoDB" id="3829432at2"/>